<dbReference type="InterPro" id="IPR007202">
    <property type="entry name" value="4Fe-4S_dom"/>
</dbReference>
<dbReference type="InterPro" id="IPR035965">
    <property type="entry name" value="PAS-like_dom_sf"/>
</dbReference>
<evidence type="ECO:0000313" key="8">
    <source>
        <dbReference type="EMBL" id="AZR74124.1"/>
    </source>
</evidence>
<evidence type="ECO:0000259" key="7">
    <source>
        <dbReference type="PROSITE" id="PS51656"/>
    </source>
</evidence>
<dbReference type="InterPro" id="IPR004108">
    <property type="entry name" value="Fe_hydrogenase_lsu_C"/>
</dbReference>
<dbReference type="Pfam" id="PF00989">
    <property type="entry name" value="PAS"/>
    <property type="match status" value="1"/>
</dbReference>
<dbReference type="InterPro" id="IPR009016">
    <property type="entry name" value="Fe_hydrogenase"/>
</dbReference>
<dbReference type="PANTHER" id="PTHR11615">
    <property type="entry name" value="NITRATE, FORMATE, IRON DEHYDROGENASE"/>
    <property type="match status" value="1"/>
</dbReference>
<dbReference type="Gene3D" id="1.10.15.40">
    <property type="entry name" value="Electron transport complex subunit B, putative Fe-S cluster"/>
    <property type="match status" value="1"/>
</dbReference>
<dbReference type="CDD" id="cd00130">
    <property type="entry name" value="PAS"/>
    <property type="match status" value="1"/>
</dbReference>
<sequence length="561" mass="63401">MSVISTIKTDCKDCYKCVRSCPMKAIQINEGRARIVEERCINDGKCIHVCPQGAKQVRKTDLEQVRQWLASGERIAVSLAPSYPVGIKFDTTCEIVLILRKLGFSYIQETAWAAEYVAKQYLDLLKDDRPLPLLTSCCPVIVDLVEKHYPHLIDHLAPVLSPMALHGRMLKEKFERVVFIGPCIAKKEEMEQPGVKGQIDAVLTFKELQELIEEAGVLSKEVGAVEFDGEKPNVARLFPVGGGLLKTAGFSTDLLADKFLSVTGLEEVIEVLKDFSRWDYLQLIEMMACKGGCIGGVGIATSITLLERRQKLLKLQQVRKENKKKLSSLNFSVKRNFYPRMGTYKIPSEEEIRTILSKIGKTSSEDELNCGSCGYDSCREKAIAVYNGLAELEMCLPYMRSRAESMSNLIIRSTPSGIIVTDNQLKIVEINPAAEKMFKVSCQQVKGRELSTIIDDTLFKEVALKKELITRLIKYSDSLIVRQYIFYVDKHDLIIGIFYDVTREEKQKDEFDKMREETFKKAQEVIDKQMRVAQEIAGLLGETTAETKVTLTKLMDLMKKK</sequence>
<dbReference type="SUPFAM" id="SSF55785">
    <property type="entry name" value="PYP-like sensor domain (PAS domain)"/>
    <property type="match status" value="1"/>
</dbReference>
<dbReference type="PROSITE" id="PS51656">
    <property type="entry name" value="4FE4S"/>
    <property type="match status" value="1"/>
</dbReference>
<dbReference type="Proteomes" id="UP000267250">
    <property type="component" value="Chromosome"/>
</dbReference>
<evidence type="ECO:0000256" key="2">
    <source>
        <dbReference type="ARBA" id="ARBA00022723"/>
    </source>
</evidence>
<dbReference type="InterPro" id="IPR017896">
    <property type="entry name" value="4Fe4S_Fe-S-bd"/>
</dbReference>
<evidence type="ECO:0000256" key="4">
    <source>
        <dbReference type="ARBA" id="ARBA00023014"/>
    </source>
</evidence>
<dbReference type="InterPro" id="IPR050340">
    <property type="entry name" value="Cytosolic_Fe-S_CAF"/>
</dbReference>
<feature type="domain" description="4Fe-4S" evidence="7">
    <location>
        <begin position="350"/>
        <end position="412"/>
    </location>
</feature>
<dbReference type="KEGG" id="aft:BBF96_12380"/>
<dbReference type="GO" id="GO:0051539">
    <property type="term" value="F:4 iron, 4 sulfur cluster binding"/>
    <property type="evidence" value="ECO:0007669"/>
    <property type="project" value="UniProtKB-KW"/>
</dbReference>
<dbReference type="Pfam" id="PF02906">
    <property type="entry name" value="Fe_hyd_lg_C"/>
    <property type="match status" value="1"/>
</dbReference>
<dbReference type="SMART" id="SM00091">
    <property type="entry name" value="PAS"/>
    <property type="match status" value="1"/>
</dbReference>
<dbReference type="Gene3D" id="3.30.450.20">
    <property type="entry name" value="PAS domain"/>
    <property type="match status" value="1"/>
</dbReference>
<dbReference type="PROSITE" id="PS51379">
    <property type="entry name" value="4FE4S_FER_2"/>
    <property type="match status" value="2"/>
</dbReference>
<dbReference type="EMBL" id="CP016379">
    <property type="protein sequence ID" value="AZR74124.1"/>
    <property type="molecule type" value="Genomic_DNA"/>
</dbReference>
<keyword evidence="1" id="KW-0004">4Fe-4S</keyword>
<evidence type="ECO:0000256" key="1">
    <source>
        <dbReference type="ARBA" id="ARBA00022485"/>
    </source>
</evidence>
<keyword evidence="4" id="KW-0411">Iron-sulfur</keyword>
<evidence type="ECO:0000313" key="9">
    <source>
        <dbReference type="Proteomes" id="UP000267250"/>
    </source>
</evidence>
<gene>
    <name evidence="8" type="ORF">BBF96_12380</name>
</gene>
<dbReference type="SUPFAM" id="SSF54862">
    <property type="entry name" value="4Fe-4S ferredoxins"/>
    <property type="match status" value="1"/>
</dbReference>
<dbReference type="Gene3D" id="3.40.950.10">
    <property type="entry name" value="Fe-only Hydrogenase (Larger Subunit), Chain L, domain 3"/>
    <property type="match status" value="1"/>
</dbReference>
<dbReference type="Pfam" id="PF13237">
    <property type="entry name" value="Fer4_10"/>
    <property type="match status" value="1"/>
</dbReference>
<dbReference type="AlphaFoldDB" id="A0A3S9T0N4"/>
<evidence type="ECO:0000259" key="6">
    <source>
        <dbReference type="PROSITE" id="PS51379"/>
    </source>
</evidence>
<dbReference type="RefSeq" id="WP_127017475.1">
    <property type="nucleotide sequence ID" value="NZ_CP016379.1"/>
</dbReference>
<dbReference type="Gene3D" id="3.30.70.20">
    <property type="match status" value="1"/>
</dbReference>
<dbReference type="InterPro" id="IPR013767">
    <property type="entry name" value="PAS_fold"/>
</dbReference>
<feature type="domain" description="4Fe-4S ferredoxin-type" evidence="6">
    <location>
        <begin position="2"/>
        <end position="30"/>
    </location>
</feature>
<reference evidence="8 9" key="1">
    <citation type="submission" date="2016-07" db="EMBL/GenBank/DDBJ databases">
        <title>Genome and transcriptome analysis of iron-reducing fermentative bacteria Anoxybacter fermentans.</title>
        <authorList>
            <person name="Zeng X."/>
            <person name="Shao Z."/>
        </authorList>
    </citation>
    <scope>NUCLEOTIDE SEQUENCE [LARGE SCALE GENOMIC DNA]</scope>
    <source>
        <strain evidence="8 9">DY22613</strain>
    </source>
</reference>
<dbReference type="InterPro" id="IPR000014">
    <property type="entry name" value="PAS"/>
</dbReference>
<feature type="domain" description="4Fe-4S ferredoxin-type" evidence="6">
    <location>
        <begin position="31"/>
        <end position="60"/>
    </location>
</feature>
<keyword evidence="9" id="KW-1185">Reference proteome</keyword>
<proteinExistence type="predicted"/>
<evidence type="ECO:0000259" key="5">
    <source>
        <dbReference type="PROSITE" id="PS50112"/>
    </source>
</evidence>
<evidence type="ECO:0000256" key="3">
    <source>
        <dbReference type="ARBA" id="ARBA00023004"/>
    </source>
</evidence>
<keyword evidence="2" id="KW-0479">Metal-binding</keyword>
<dbReference type="OrthoDB" id="9798098at2"/>
<dbReference type="PROSITE" id="PS00198">
    <property type="entry name" value="4FE4S_FER_1"/>
    <property type="match status" value="1"/>
</dbReference>
<dbReference type="InterPro" id="IPR017900">
    <property type="entry name" value="4Fe4S_Fe_S_CS"/>
</dbReference>
<keyword evidence="3" id="KW-0408">Iron</keyword>
<dbReference type="SUPFAM" id="SSF53920">
    <property type="entry name" value="Fe-only hydrogenase"/>
    <property type="match status" value="1"/>
</dbReference>
<feature type="domain" description="PAS" evidence="5">
    <location>
        <begin position="403"/>
        <end position="455"/>
    </location>
</feature>
<accession>A0A3S9T0N4</accession>
<dbReference type="GO" id="GO:0046872">
    <property type="term" value="F:metal ion binding"/>
    <property type="evidence" value="ECO:0007669"/>
    <property type="project" value="UniProtKB-KW"/>
</dbReference>
<name>A0A3S9T0N4_9FIRM</name>
<organism evidence="8 9">
    <name type="scientific">Anoxybacter fermentans</name>
    <dbReference type="NCBI Taxonomy" id="1323375"/>
    <lineage>
        <taxon>Bacteria</taxon>
        <taxon>Bacillati</taxon>
        <taxon>Bacillota</taxon>
        <taxon>Clostridia</taxon>
        <taxon>Halanaerobiales</taxon>
        <taxon>Anoxybacter</taxon>
    </lineage>
</organism>
<protein>
    <submittedName>
        <fullName evidence="8">Uncharacterized protein</fullName>
    </submittedName>
</protein>
<dbReference type="GO" id="GO:0006355">
    <property type="term" value="P:regulation of DNA-templated transcription"/>
    <property type="evidence" value="ECO:0007669"/>
    <property type="project" value="InterPro"/>
</dbReference>
<dbReference type="PROSITE" id="PS50112">
    <property type="entry name" value="PAS"/>
    <property type="match status" value="1"/>
</dbReference>
<dbReference type="NCBIfam" id="TIGR00229">
    <property type="entry name" value="sensory_box"/>
    <property type="match status" value="1"/>
</dbReference>
<dbReference type="Pfam" id="PF04060">
    <property type="entry name" value="FeS"/>
    <property type="match status" value="1"/>
</dbReference>